<evidence type="ECO:0000313" key="4">
    <source>
        <dbReference type="EMBL" id="UNZ00991.1"/>
    </source>
</evidence>
<dbReference type="RefSeq" id="WP_003981030.1">
    <property type="nucleotide sequence ID" value="NZ_CP043497.1"/>
</dbReference>
<evidence type="ECO:0000256" key="2">
    <source>
        <dbReference type="ARBA" id="ARBA00023002"/>
    </source>
</evidence>
<feature type="domain" description="Ketoreductase" evidence="3">
    <location>
        <begin position="13"/>
        <end position="197"/>
    </location>
</feature>
<dbReference type="InterPro" id="IPR002347">
    <property type="entry name" value="SDR_fam"/>
</dbReference>
<organism evidence="4 5">
    <name type="scientific">Streptomyces rimosus subsp. rimosus</name>
    <dbReference type="NCBI Taxonomy" id="132474"/>
    <lineage>
        <taxon>Bacteria</taxon>
        <taxon>Bacillati</taxon>
        <taxon>Actinomycetota</taxon>
        <taxon>Actinomycetes</taxon>
        <taxon>Kitasatosporales</taxon>
        <taxon>Streptomycetaceae</taxon>
        <taxon>Streptomyces</taxon>
    </lineage>
</organism>
<dbReference type="SUPFAM" id="SSF51735">
    <property type="entry name" value="NAD(P)-binding Rossmann-fold domains"/>
    <property type="match status" value="1"/>
</dbReference>
<keyword evidence="2 4" id="KW-0560">Oxidoreductase</keyword>
<accession>A0ABY3YTR7</accession>
<dbReference type="PANTHER" id="PTHR43639:SF1">
    <property type="entry name" value="SHORT-CHAIN DEHYDROGENASE_REDUCTASE FAMILY PROTEIN"/>
    <property type="match status" value="1"/>
</dbReference>
<dbReference type="GO" id="GO:0141148">
    <property type="term" value="F:enoyl-[acyl-carrier-protein] reductase (NADPH) activity"/>
    <property type="evidence" value="ECO:0007669"/>
    <property type="project" value="UniProtKB-EC"/>
</dbReference>
<dbReference type="EMBL" id="CP094298">
    <property type="protein sequence ID" value="UNZ00991.1"/>
    <property type="molecule type" value="Genomic_DNA"/>
</dbReference>
<name>A0ABY3YTR7_STRRM</name>
<evidence type="ECO:0000259" key="3">
    <source>
        <dbReference type="SMART" id="SM00822"/>
    </source>
</evidence>
<dbReference type="PRINTS" id="PR00081">
    <property type="entry name" value="GDHRDH"/>
</dbReference>
<dbReference type="SMART" id="SM00822">
    <property type="entry name" value="PKS_KR"/>
    <property type="match status" value="1"/>
</dbReference>
<comment type="similarity">
    <text evidence="1">Belongs to the short-chain dehydrogenases/reductases (SDR) family.</text>
</comment>
<dbReference type="Pfam" id="PF13561">
    <property type="entry name" value="adh_short_C2"/>
    <property type="match status" value="1"/>
</dbReference>
<dbReference type="InterPro" id="IPR036291">
    <property type="entry name" value="NAD(P)-bd_dom_sf"/>
</dbReference>
<dbReference type="InterPro" id="IPR057326">
    <property type="entry name" value="KR_dom"/>
</dbReference>
<reference evidence="4 5" key="1">
    <citation type="submission" date="2022-03" db="EMBL/GenBank/DDBJ databases">
        <title>Complete genome of Streptomyces rimosus ssp. rimosus R7 (=ATCC 10970).</title>
        <authorList>
            <person name="Beganovic S."/>
            <person name="Ruckert C."/>
            <person name="Busche T."/>
            <person name="Kalinowski J."/>
            <person name="Wittmann C."/>
        </authorList>
    </citation>
    <scope>NUCLEOTIDE SEQUENCE [LARGE SCALE GENOMIC DNA]</scope>
    <source>
        <strain evidence="4 5">R7</strain>
    </source>
</reference>
<gene>
    <name evidence="4" type="primary">fabL1</name>
    <name evidence="4" type="ORF">SRIMR7_02450</name>
</gene>
<dbReference type="GeneID" id="66859926"/>
<proteinExistence type="inferred from homology"/>
<evidence type="ECO:0000256" key="1">
    <source>
        <dbReference type="ARBA" id="ARBA00006484"/>
    </source>
</evidence>
<keyword evidence="5" id="KW-1185">Reference proteome</keyword>
<evidence type="ECO:0000313" key="5">
    <source>
        <dbReference type="Proteomes" id="UP000829494"/>
    </source>
</evidence>
<sequence>MTAINGAPAAGGSVALVIGGTRGIGLAAARKLSAAGSEVLLNYAHDEDGALAAERQLSEEGGKVRLMRADIGRPAGVVRLLEDIRRTHGRLDVLVHAAGSFHPAPTASPHIGKYLGDGAVAVGPLLYGAARLGTLMTPDTGRIVAVSSIGARTVVPGYAGLGMAKAALETLVRYLAVELAGKGVAVNAVAAGKIADGGPVPAQVLEGLLRRTPTGRLATAEEVADVVALLCRPEAGGLHGQVLTVDGGACLR</sequence>
<dbReference type="EC" id="1.3.1.104" evidence="4"/>
<dbReference type="Proteomes" id="UP000829494">
    <property type="component" value="Chromosome"/>
</dbReference>
<protein>
    <submittedName>
        <fullName evidence="4">Enoyl-[acyl-carrier-protein] reductase (NADPH) FabL</fullName>
        <ecNumber evidence="4">1.3.1.104</ecNumber>
    </submittedName>
</protein>
<dbReference type="Gene3D" id="3.40.50.720">
    <property type="entry name" value="NAD(P)-binding Rossmann-like Domain"/>
    <property type="match status" value="1"/>
</dbReference>
<dbReference type="PANTHER" id="PTHR43639">
    <property type="entry name" value="OXIDOREDUCTASE, SHORT-CHAIN DEHYDROGENASE/REDUCTASE FAMILY (AFU_ORTHOLOGUE AFUA_5G02870)"/>
    <property type="match status" value="1"/>
</dbReference>